<keyword evidence="2" id="KW-1185">Reference proteome</keyword>
<protein>
    <submittedName>
        <fullName evidence="1">Uncharacterized protein</fullName>
    </submittedName>
</protein>
<reference evidence="1" key="1">
    <citation type="submission" date="2019-10" db="EMBL/GenBank/DDBJ databases">
        <authorList>
            <person name="Soares A.E.R."/>
            <person name="Aleixo A."/>
            <person name="Schneider P."/>
            <person name="Miyaki C.Y."/>
            <person name="Schneider M.P."/>
            <person name="Mello C."/>
            <person name="Vasconcelos A.T.R."/>
        </authorList>
    </citation>
    <scope>NUCLEOTIDE SEQUENCE</scope>
    <source>
        <tissue evidence="1">Muscle</tissue>
    </source>
</reference>
<proteinExistence type="predicted"/>
<accession>A0ABQ9CKT5</accession>
<gene>
    <name evidence="1" type="ORF">WISP_146101</name>
</gene>
<sequence>MAQLEQVPVAHRAAPQAQVIVHPKGLWQSPDWLWVLRMVPPGLALPGVQVNGMGMITQLERELENPPAEAAVRISPLLRSGYFIILCAVEVDAVACPQSSDEEDPTRSFQNCLPMTLNGVKSIPARKKGIQKKQNQRVLLKGVMARTLALLTEPFSQLLVVHLSNNLCPRQRIGTG</sequence>
<comment type="caution">
    <text evidence="1">The sequence shown here is derived from an EMBL/GenBank/DDBJ whole genome shotgun (WGS) entry which is preliminary data.</text>
</comment>
<dbReference type="EMBL" id="WHWB01034775">
    <property type="protein sequence ID" value="KAJ7404351.1"/>
    <property type="molecule type" value="Genomic_DNA"/>
</dbReference>
<organism evidence="1 2">
    <name type="scientific">Willisornis vidua</name>
    <name type="common">Xingu scale-backed antbird</name>
    <dbReference type="NCBI Taxonomy" id="1566151"/>
    <lineage>
        <taxon>Eukaryota</taxon>
        <taxon>Metazoa</taxon>
        <taxon>Chordata</taxon>
        <taxon>Craniata</taxon>
        <taxon>Vertebrata</taxon>
        <taxon>Euteleostomi</taxon>
        <taxon>Archelosauria</taxon>
        <taxon>Archosauria</taxon>
        <taxon>Dinosauria</taxon>
        <taxon>Saurischia</taxon>
        <taxon>Theropoda</taxon>
        <taxon>Coelurosauria</taxon>
        <taxon>Aves</taxon>
        <taxon>Neognathae</taxon>
        <taxon>Neoaves</taxon>
        <taxon>Telluraves</taxon>
        <taxon>Australaves</taxon>
        <taxon>Passeriformes</taxon>
        <taxon>Thamnophilidae</taxon>
        <taxon>Willisornis</taxon>
    </lineage>
</organism>
<name>A0ABQ9CKT5_9PASS</name>
<evidence type="ECO:0000313" key="1">
    <source>
        <dbReference type="EMBL" id="KAJ7404351.1"/>
    </source>
</evidence>
<evidence type="ECO:0000313" key="2">
    <source>
        <dbReference type="Proteomes" id="UP001145742"/>
    </source>
</evidence>
<dbReference type="Proteomes" id="UP001145742">
    <property type="component" value="Unassembled WGS sequence"/>
</dbReference>